<dbReference type="Proteomes" id="UP000232323">
    <property type="component" value="Unassembled WGS sequence"/>
</dbReference>
<sequence>MPSIEECGFDVSIVRTPEIRSGVNFKTGDKELKVRHLYPNNEVAARFNGDHWSFGLNVKTKDIDVEYLKPIRAGKLIIRQKIPNGRWELFPTPEFKLCTTPVVRGSLKDEVDVGYDLLAHRGAVEQRLDFGGKYRLRLSAQSPGAPGFPLLAALKPRLVAYPFLFMAATKGSGLDSSLTMKVKAGALGIAYNRSLGPVVGFKTESNKRIGVETEVSVAGREWWTALDFAPLKDSKFKLTAEATVNKSTLLKPFFRLGARYEV</sequence>
<gene>
    <name evidence="1" type="ORF">CEUSTIGMA_g8957.t1</name>
</gene>
<keyword evidence="2" id="KW-1185">Reference proteome</keyword>
<accession>A0A250XF38</accession>
<protein>
    <submittedName>
        <fullName evidence="1">Uncharacterized protein</fullName>
    </submittedName>
</protein>
<evidence type="ECO:0000313" key="1">
    <source>
        <dbReference type="EMBL" id="GAX81529.1"/>
    </source>
</evidence>
<dbReference type="AlphaFoldDB" id="A0A250XF38"/>
<evidence type="ECO:0000313" key="2">
    <source>
        <dbReference type="Proteomes" id="UP000232323"/>
    </source>
</evidence>
<organism evidence="1 2">
    <name type="scientific">Chlamydomonas eustigma</name>
    <dbReference type="NCBI Taxonomy" id="1157962"/>
    <lineage>
        <taxon>Eukaryota</taxon>
        <taxon>Viridiplantae</taxon>
        <taxon>Chlorophyta</taxon>
        <taxon>core chlorophytes</taxon>
        <taxon>Chlorophyceae</taxon>
        <taxon>CS clade</taxon>
        <taxon>Chlamydomonadales</taxon>
        <taxon>Chlamydomonadaceae</taxon>
        <taxon>Chlamydomonas</taxon>
    </lineage>
</organism>
<comment type="caution">
    <text evidence="1">The sequence shown here is derived from an EMBL/GenBank/DDBJ whole genome shotgun (WGS) entry which is preliminary data.</text>
</comment>
<name>A0A250XF38_9CHLO</name>
<reference evidence="1 2" key="1">
    <citation type="submission" date="2017-08" db="EMBL/GenBank/DDBJ databases">
        <title>Acidophilic green algal genome provides insights into adaptation to an acidic environment.</title>
        <authorList>
            <person name="Hirooka S."/>
            <person name="Hirose Y."/>
            <person name="Kanesaki Y."/>
            <person name="Higuchi S."/>
            <person name="Fujiwara T."/>
            <person name="Onuma R."/>
            <person name="Era A."/>
            <person name="Ohbayashi R."/>
            <person name="Uzuka A."/>
            <person name="Nozaki H."/>
            <person name="Yoshikawa H."/>
            <person name="Miyagishima S.Y."/>
        </authorList>
    </citation>
    <scope>NUCLEOTIDE SEQUENCE [LARGE SCALE GENOMIC DNA]</scope>
    <source>
        <strain evidence="1 2">NIES-2499</strain>
    </source>
</reference>
<proteinExistence type="predicted"/>
<dbReference type="EMBL" id="BEGY01000066">
    <property type="protein sequence ID" value="GAX81529.1"/>
    <property type="molecule type" value="Genomic_DNA"/>
</dbReference>